<comment type="caution">
    <text evidence="3">The sequence shown here is derived from an EMBL/GenBank/DDBJ whole genome shotgun (WGS) entry which is preliminary data.</text>
</comment>
<feature type="region of interest" description="Disordered" evidence="1">
    <location>
        <begin position="118"/>
        <end position="182"/>
    </location>
</feature>
<feature type="region of interest" description="Disordered" evidence="1">
    <location>
        <begin position="38"/>
        <end position="66"/>
    </location>
</feature>
<evidence type="ECO:0000313" key="3">
    <source>
        <dbReference type="EMBL" id="KAK0137488.1"/>
    </source>
</evidence>
<sequence>MASVCITWVFLQAVLLWDINCIPVKHGLAPLYRGGSTGGGSSKGGSTGGGSSKGGSTGGGSSKGAVFYHPEEQVDPGFFYDPGHHKSSASSQGNLESVAVAILCFLYCRFVSLNGGSSKGGSTGGGSSKGGSTGAVPWAVPPPPMFSGGEAGPSTSNAGYMKLGLSKTSPPHPPSPPEPQLIPGELYRVENTMEDGGYESETQERGPPPPSHPYADFVARPPNSMPGGSFGYVYPYDWGFITGQYPVGTYTHSSSSVERGSDYWQDNHYIRYDYPASPEEEGGGQVKTFPSLSD</sequence>
<evidence type="ECO:0000313" key="4">
    <source>
        <dbReference type="Proteomes" id="UP001174136"/>
    </source>
</evidence>
<feature type="signal peptide" evidence="2">
    <location>
        <begin position="1"/>
        <end position="21"/>
    </location>
</feature>
<gene>
    <name evidence="3" type="ORF">N1851_026312</name>
</gene>
<feature type="compositionally biased region" description="Pro residues" evidence="1">
    <location>
        <begin position="170"/>
        <end position="180"/>
    </location>
</feature>
<feature type="region of interest" description="Disordered" evidence="1">
    <location>
        <begin position="274"/>
        <end position="294"/>
    </location>
</feature>
<evidence type="ECO:0000256" key="1">
    <source>
        <dbReference type="SAM" id="MobiDB-lite"/>
    </source>
</evidence>
<accession>A0AA47MC09</accession>
<proteinExistence type="predicted"/>
<reference evidence="3" key="1">
    <citation type="journal article" date="2023" name="Front. Mar. Sci.">
        <title>A new Merluccius polli reference genome to investigate the effects of global change in West African waters.</title>
        <authorList>
            <person name="Mateo J.L."/>
            <person name="Blanco-Fernandez C."/>
            <person name="Garcia-Vazquez E."/>
            <person name="Machado-Schiaffino G."/>
        </authorList>
    </citation>
    <scope>NUCLEOTIDE SEQUENCE</scope>
    <source>
        <strain evidence="3">C29</strain>
        <tissue evidence="3">Fin</tissue>
    </source>
</reference>
<keyword evidence="2" id="KW-0732">Signal</keyword>
<feature type="compositionally biased region" description="Gly residues" evidence="1">
    <location>
        <begin position="38"/>
        <end position="62"/>
    </location>
</feature>
<dbReference type="Proteomes" id="UP001174136">
    <property type="component" value="Unassembled WGS sequence"/>
</dbReference>
<feature type="compositionally biased region" description="Gly residues" evidence="1">
    <location>
        <begin position="118"/>
        <end position="133"/>
    </location>
</feature>
<keyword evidence="4" id="KW-1185">Reference proteome</keyword>
<dbReference type="EMBL" id="JAOPHQ010004874">
    <property type="protein sequence ID" value="KAK0137488.1"/>
    <property type="molecule type" value="Genomic_DNA"/>
</dbReference>
<evidence type="ECO:0000256" key="2">
    <source>
        <dbReference type="SAM" id="SignalP"/>
    </source>
</evidence>
<name>A0AA47MC09_MERPO</name>
<feature type="chain" id="PRO_5041423920" evidence="2">
    <location>
        <begin position="22"/>
        <end position="294"/>
    </location>
</feature>
<protein>
    <submittedName>
        <fullName evidence="3">Uncharacterized protein</fullName>
    </submittedName>
</protein>
<dbReference type="AlphaFoldDB" id="A0AA47MC09"/>
<organism evidence="3 4">
    <name type="scientific">Merluccius polli</name>
    <name type="common">Benguela hake</name>
    <name type="synonym">Merluccius cadenati</name>
    <dbReference type="NCBI Taxonomy" id="89951"/>
    <lineage>
        <taxon>Eukaryota</taxon>
        <taxon>Metazoa</taxon>
        <taxon>Chordata</taxon>
        <taxon>Craniata</taxon>
        <taxon>Vertebrata</taxon>
        <taxon>Euteleostomi</taxon>
        <taxon>Actinopterygii</taxon>
        <taxon>Neopterygii</taxon>
        <taxon>Teleostei</taxon>
        <taxon>Neoteleostei</taxon>
        <taxon>Acanthomorphata</taxon>
        <taxon>Zeiogadaria</taxon>
        <taxon>Gadariae</taxon>
        <taxon>Gadiformes</taxon>
        <taxon>Gadoidei</taxon>
        <taxon>Merlucciidae</taxon>
        <taxon>Merluccius</taxon>
    </lineage>
</organism>